<dbReference type="GO" id="GO:0016020">
    <property type="term" value="C:membrane"/>
    <property type="evidence" value="ECO:0007669"/>
    <property type="project" value="UniProtKB-SubCell"/>
</dbReference>
<evidence type="ECO:0000313" key="5">
    <source>
        <dbReference type="Proteomes" id="UP000826271"/>
    </source>
</evidence>
<comment type="caution">
    <text evidence="4">The sequence shown here is derived from an EMBL/GenBank/DDBJ whole genome shotgun (WGS) entry which is preliminary data.</text>
</comment>
<reference evidence="4" key="1">
    <citation type="submission" date="2019-10" db="EMBL/GenBank/DDBJ databases">
        <authorList>
            <person name="Zhang R."/>
            <person name="Pan Y."/>
            <person name="Wang J."/>
            <person name="Ma R."/>
            <person name="Yu S."/>
        </authorList>
    </citation>
    <scope>NUCLEOTIDE SEQUENCE</scope>
    <source>
        <strain evidence="4">LA-IB0</strain>
        <tissue evidence="4">Leaf</tissue>
    </source>
</reference>
<keyword evidence="2" id="KW-0479">Metal-binding</keyword>
<organism evidence="4 5">
    <name type="scientific">Buddleja alternifolia</name>
    <dbReference type="NCBI Taxonomy" id="168488"/>
    <lineage>
        <taxon>Eukaryota</taxon>
        <taxon>Viridiplantae</taxon>
        <taxon>Streptophyta</taxon>
        <taxon>Embryophyta</taxon>
        <taxon>Tracheophyta</taxon>
        <taxon>Spermatophyta</taxon>
        <taxon>Magnoliopsida</taxon>
        <taxon>eudicotyledons</taxon>
        <taxon>Gunneridae</taxon>
        <taxon>Pentapetalae</taxon>
        <taxon>asterids</taxon>
        <taxon>lamiids</taxon>
        <taxon>Lamiales</taxon>
        <taxon>Scrophulariaceae</taxon>
        <taxon>Buddlejeae</taxon>
        <taxon>Buddleja</taxon>
    </lineage>
</organism>
<protein>
    <recommendedName>
        <fullName evidence="3">HMA domain-containing protein</fullName>
    </recommendedName>
</protein>
<dbReference type="Gene3D" id="3.30.70.100">
    <property type="match status" value="1"/>
</dbReference>
<dbReference type="GO" id="GO:0046872">
    <property type="term" value="F:metal ion binding"/>
    <property type="evidence" value="ECO:0007669"/>
    <property type="project" value="UniProtKB-KW"/>
</dbReference>
<dbReference type="InterPro" id="IPR036163">
    <property type="entry name" value="HMA_dom_sf"/>
</dbReference>
<keyword evidence="5" id="KW-1185">Reference proteome</keyword>
<gene>
    <name evidence="4" type="ORF">BUALT_Bualt05G0075400</name>
</gene>
<evidence type="ECO:0000259" key="3">
    <source>
        <dbReference type="Pfam" id="PF00403"/>
    </source>
</evidence>
<feature type="domain" description="HMA" evidence="3">
    <location>
        <begin position="27"/>
        <end position="65"/>
    </location>
</feature>
<dbReference type="GO" id="GO:0009626">
    <property type="term" value="P:plant-type hypersensitive response"/>
    <property type="evidence" value="ECO:0007669"/>
    <property type="project" value="UniProtKB-KW"/>
</dbReference>
<name>A0AAV6XT92_9LAMI</name>
<evidence type="ECO:0000313" key="4">
    <source>
        <dbReference type="EMBL" id="KAG8382420.1"/>
    </source>
</evidence>
<dbReference type="InterPro" id="IPR006121">
    <property type="entry name" value="HMA_dom"/>
</dbReference>
<evidence type="ECO:0000256" key="2">
    <source>
        <dbReference type="ARBA" id="ARBA00022723"/>
    </source>
</evidence>
<dbReference type="PROSITE" id="PS01047">
    <property type="entry name" value="HMA_1"/>
    <property type="match status" value="1"/>
</dbReference>
<proteinExistence type="predicted"/>
<dbReference type="Proteomes" id="UP000826271">
    <property type="component" value="Unassembled WGS sequence"/>
</dbReference>
<accession>A0AAV6XT92</accession>
<comment type="subcellular location">
    <subcellularLocation>
        <location evidence="1">Membrane</location>
        <topology evidence="1">Peripheral membrane protein</topology>
    </subcellularLocation>
</comment>
<dbReference type="Pfam" id="PF00403">
    <property type="entry name" value="HMA"/>
    <property type="match status" value="1"/>
</dbReference>
<dbReference type="InterPro" id="IPR017969">
    <property type="entry name" value="Heavy-metal-associated_CS"/>
</dbReference>
<dbReference type="SUPFAM" id="SSF55008">
    <property type="entry name" value="HMA, heavy metal-associated domain"/>
    <property type="match status" value="1"/>
</dbReference>
<sequence length="111" mass="12291">MEDLGKQALLLYAANLTLPKVIAVNGNLGCADCRDRVTQLLSRMTGLKEFTVDVSRKHVVLKGDLRYHKARQEDVSKREMANSSILQAIFKFLISCFSSLRVSGCWSGGSN</sequence>
<dbReference type="EMBL" id="WHWC01000005">
    <property type="protein sequence ID" value="KAG8382420.1"/>
    <property type="molecule type" value="Genomic_DNA"/>
</dbReference>
<evidence type="ECO:0000256" key="1">
    <source>
        <dbReference type="ARBA" id="ARBA00004170"/>
    </source>
</evidence>
<dbReference type="AlphaFoldDB" id="A0AAV6XT92"/>